<dbReference type="PANTHER" id="PTHR43047:SF72">
    <property type="entry name" value="OSMOSENSING HISTIDINE PROTEIN KINASE SLN1"/>
    <property type="match status" value="1"/>
</dbReference>
<reference evidence="9 10" key="1">
    <citation type="journal article" date="2016" name="Nat. Commun.">
        <title>Thousands of microbial genomes shed light on interconnected biogeochemical processes in an aquifer system.</title>
        <authorList>
            <person name="Anantharaman K."/>
            <person name="Brown C.T."/>
            <person name="Hug L.A."/>
            <person name="Sharon I."/>
            <person name="Castelle C.J."/>
            <person name="Probst A.J."/>
            <person name="Thomas B.C."/>
            <person name="Singh A."/>
            <person name="Wilkins M.J."/>
            <person name="Karaoz U."/>
            <person name="Brodie E.L."/>
            <person name="Williams K.H."/>
            <person name="Hubbard S.S."/>
            <person name="Banfield J.F."/>
        </authorList>
    </citation>
    <scope>NUCLEOTIDE SEQUENCE [LARGE SCALE GENOMIC DNA]</scope>
    <source>
        <strain evidence="10">RIFCSPLOWO2_12_FULL_64_10</strain>
    </source>
</reference>
<dbReference type="AlphaFoldDB" id="A0A1F6CT52"/>
<evidence type="ECO:0000313" key="9">
    <source>
        <dbReference type="EMBL" id="OGG52062.1"/>
    </source>
</evidence>
<dbReference type="SUPFAM" id="SSF52172">
    <property type="entry name" value="CheY-like"/>
    <property type="match status" value="1"/>
</dbReference>
<evidence type="ECO:0000259" key="7">
    <source>
        <dbReference type="PROSITE" id="PS50109"/>
    </source>
</evidence>
<dbReference type="InterPro" id="IPR036097">
    <property type="entry name" value="HisK_dim/P_sf"/>
</dbReference>
<dbReference type="PANTHER" id="PTHR43047">
    <property type="entry name" value="TWO-COMPONENT HISTIDINE PROTEIN KINASE"/>
    <property type="match status" value="1"/>
</dbReference>
<dbReference type="GO" id="GO:0000155">
    <property type="term" value="F:phosphorelay sensor kinase activity"/>
    <property type="evidence" value="ECO:0007669"/>
    <property type="project" value="InterPro"/>
</dbReference>
<dbReference type="Proteomes" id="UP000178606">
    <property type="component" value="Unassembled WGS sequence"/>
</dbReference>
<dbReference type="SMART" id="SM00448">
    <property type="entry name" value="REC"/>
    <property type="match status" value="1"/>
</dbReference>
<evidence type="ECO:0000256" key="2">
    <source>
        <dbReference type="ARBA" id="ARBA00012438"/>
    </source>
</evidence>
<evidence type="ECO:0000256" key="6">
    <source>
        <dbReference type="PROSITE-ProRule" id="PRU00169"/>
    </source>
</evidence>
<evidence type="ECO:0000313" key="10">
    <source>
        <dbReference type="Proteomes" id="UP000178606"/>
    </source>
</evidence>
<dbReference type="PRINTS" id="PR00344">
    <property type="entry name" value="BCTRLSENSOR"/>
</dbReference>
<comment type="catalytic activity">
    <reaction evidence="1">
        <text>ATP + protein L-histidine = ADP + protein N-phospho-L-histidine.</text>
        <dbReference type="EC" id="2.7.13.3"/>
    </reaction>
</comment>
<protein>
    <recommendedName>
        <fullName evidence="2">histidine kinase</fullName>
        <ecNumber evidence="2">2.7.13.3</ecNumber>
    </recommendedName>
</protein>
<keyword evidence="4" id="KW-0808">Transferase</keyword>
<sequence length="381" mass="42094">MEPAVAHPGVSNILVVDDTPENLQVLSGMLKGQGYRVRPVPSGRLALQAARNDPPDLILLDINMPEMNGYEVCERLKLDERLRPIPVIFISVLNETADKLKAFRVGGVDYVTKPFQFEEVEARVGAHLKLRGLQVELGRQNHRLQESYDKLCDLESLRDNLCHMIVHDLRTPLTAVKGFMQLLEMTDGQNLSEGGRESVRKATGATETLVEMVSSLLDVSRMESGEMKLSLSECDLVSVARDVLGKMESLRGGRTLSLAMKEERILLTCDSDLISRTLQNLLGNALKFTPPDGEVRVGIEPGVGTVRVFVADNGPGIPPEYHKKIFEKFGQVEARSQRQKHSTGLGLTFCKLAVEAHGGQIGVDSEVGKGSTFWFVLPQRR</sequence>
<evidence type="ECO:0000256" key="3">
    <source>
        <dbReference type="ARBA" id="ARBA00022553"/>
    </source>
</evidence>
<evidence type="ECO:0000256" key="4">
    <source>
        <dbReference type="ARBA" id="ARBA00022679"/>
    </source>
</evidence>
<dbReference type="CDD" id="cd19920">
    <property type="entry name" value="REC_PA4781-like"/>
    <property type="match status" value="1"/>
</dbReference>
<organism evidence="9 10">
    <name type="scientific">Handelsmanbacteria sp. (strain RIFCSPLOWO2_12_FULL_64_10)</name>
    <dbReference type="NCBI Taxonomy" id="1817868"/>
    <lineage>
        <taxon>Bacteria</taxon>
        <taxon>Candidatus Handelsmaniibacteriota</taxon>
    </lineage>
</organism>
<proteinExistence type="predicted"/>
<dbReference type="Pfam" id="PF02518">
    <property type="entry name" value="HATPase_c"/>
    <property type="match status" value="1"/>
</dbReference>
<dbReference type="InterPro" id="IPR003661">
    <property type="entry name" value="HisK_dim/P_dom"/>
</dbReference>
<dbReference type="PROSITE" id="PS50110">
    <property type="entry name" value="RESPONSE_REGULATORY"/>
    <property type="match status" value="1"/>
</dbReference>
<dbReference type="InterPro" id="IPR001789">
    <property type="entry name" value="Sig_transdc_resp-reg_receiver"/>
</dbReference>
<dbReference type="Gene3D" id="3.30.565.10">
    <property type="entry name" value="Histidine kinase-like ATPase, C-terminal domain"/>
    <property type="match status" value="1"/>
</dbReference>
<dbReference type="FunFam" id="3.30.565.10:FF:000006">
    <property type="entry name" value="Sensor histidine kinase WalK"/>
    <property type="match status" value="1"/>
</dbReference>
<dbReference type="InterPro" id="IPR005467">
    <property type="entry name" value="His_kinase_dom"/>
</dbReference>
<evidence type="ECO:0000256" key="5">
    <source>
        <dbReference type="ARBA" id="ARBA00022777"/>
    </source>
</evidence>
<dbReference type="InterPro" id="IPR036890">
    <property type="entry name" value="HATPase_C_sf"/>
</dbReference>
<gene>
    <name evidence="9" type="ORF">A3F84_18375</name>
</gene>
<dbReference type="InterPro" id="IPR011006">
    <property type="entry name" value="CheY-like_superfamily"/>
</dbReference>
<evidence type="ECO:0000259" key="8">
    <source>
        <dbReference type="PROSITE" id="PS50110"/>
    </source>
</evidence>
<accession>A0A1F6CT52</accession>
<dbReference type="GO" id="GO:0009927">
    <property type="term" value="F:histidine phosphotransfer kinase activity"/>
    <property type="evidence" value="ECO:0007669"/>
    <property type="project" value="TreeGrafter"/>
</dbReference>
<dbReference type="InterPro" id="IPR004358">
    <property type="entry name" value="Sig_transdc_His_kin-like_C"/>
</dbReference>
<keyword evidence="3 6" id="KW-0597">Phosphoprotein</keyword>
<feature type="modified residue" description="4-aspartylphosphate" evidence="6">
    <location>
        <position position="61"/>
    </location>
</feature>
<dbReference type="SMART" id="SM00388">
    <property type="entry name" value="HisKA"/>
    <property type="match status" value="1"/>
</dbReference>
<comment type="caution">
    <text evidence="9">The sequence shown here is derived from an EMBL/GenBank/DDBJ whole genome shotgun (WGS) entry which is preliminary data.</text>
</comment>
<dbReference type="PROSITE" id="PS50109">
    <property type="entry name" value="HIS_KIN"/>
    <property type="match status" value="1"/>
</dbReference>
<dbReference type="Pfam" id="PF00512">
    <property type="entry name" value="HisKA"/>
    <property type="match status" value="1"/>
</dbReference>
<dbReference type="EC" id="2.7.13.3" evidence="2"/>
<dbReference type="Gene3D" id="3.40.50.2300">
    <property type="match status" value="1"/>
</dbReference>
<dbReference type="SUPFAM" id="SSF47384">
    <property type="entry name" value="Homodimeric domain of signal transducing histidine kinase"/>
    <property type="match status" value="1"/>
</dbReference>
<dbReference type="GO" id="GO:0005886">
    <property type="term" value="C:plasma membrane"/>
    <property type="evidence" value="ECO:0007669"/>
    <property type="project" value="TreeGrafter"/>
</dbReference>
<dbReference type="Gene3D" id="1.10.287.130">
    <property type="match status" value="1"/>
</dbReference>
<dbReference type="EMBL" id="MFKF01000159">
    <property type="protein sequence ID" value="OGG52062.1"/>
    <property type="molecule type" value="Genomic_DNA"/>
</dbReference>
<dbReference type="CDD" id="cd00082">
    <property type="entry name" value="HisKA"/>
    <property type="match status" value="1"/>
</dbReference>
<dbReference type="SUPFAM" id="SSF55874">
    <property type="entry name" value="ATPase domain of HSP90 chaperone/DNA topoisomerase II/histidine kinase"/>
    <property type="match status" value="1"/>
</dbReference>
<dbReference type="Pfam" id="PF00072">
    <property type="entry name" value="Response_reg"/>
    <property type="match status" value="1"/>
</dbReference>
<keyword evidence="5" id="KW-0418">Kinase</keyword>
<name>A0A1F6CT52_HANXR</name>
<dbReference type="InterPro" id="IPR003594">
    <property type="entry name" value="HATPase_dom"/>
</dbReference>
<dbReference type="SMART" id="SM00387">
    <property type="entry name" value="HATPase_c"/>
    <property type="match status" value="1"/>
</dbReference>
<feature type="domain" description="Response regulatory" evidence="8">
    <location>
        <begin position="12"/>
        <end position="128"/>
    </location>
</feature>
<evidence type="ECO:0000256" key="1">
    <source>
        <dbReference type="ARBA" id="ARBA00000085"/>
    </source>
</evidence>
<feature type="domain" description="Histidine kinase" evidence="7">
    <location>
        <begin position="164"/>
        <end position="381"/>
    </location>
</feature>